<sequence>MAGIPKSREVRRVKCVNTAMCVNTSSTFSSSHSSSAERVTRDDSVQAGAHHCRCDDISEKDVPALRTYSRTMTGNHDDMMAAGSPASKGI</sequence>
<keyword evidence="3" id="KW-1185">Reference proteome</keyword>
<comment type="caution">
    <text evidence="2">The sequence shown here is derived from an EMBL/GenBank/DDBJ whole genome shotgun (WGS) entry which is preliminary data.</text>
</comment>
<evidence type="ECO:0000313" key="3">
    <source>
        <dbReference type="Proteomes" id="UP001283361"/>
    </source>
</evidence>
<organism evidence="2 3">
    <name type="scientific">Elysia crispata</name>
    <name type="common">lettuce slug</name>
    <dbReference type="NCBI Taxonomy" id="231223"/>
    <lineage>
        <taxon>Eukaryota</taxon>
        <taxon>Metazoa</taxon>
        <taxon>Spiralia</taxon>
        <taxon>Lophotrochozoa</taxon>
        <taxon>Mollusca</taxon>
        <taxon>Gastropoda</taxon>
        <taxon>Heterobranchia</taxon>
        <taxon>Euthyneura</taxon>
        <taxon>Panpulmonata</taxon>
        <taxon>Sacoglossa</taxon>
        <taxon>Placobranchoidea</taxon>
        <taxon>Plakobranchidae</taxon>
        <taxon>Elysia</taxon>
    </lineage>
</organism>
<reference evidence="2" key="1">
    <citation type="journal article" date="2023" name="G3 (Bethesda)">
        <title>A reference genome for the long-term kleptoplast-retaining sea slug Elysia crispata morphotype clarki.</title>
        <authorList>
            <person name="Eastman K.E."/>
            <person name="Pendleton A.L."/>
            <person name="Shaikh M.A."/>
            <person name="Suttiyut T."/>
            <person name="Ogas R."/>
            <person name="Tomko P."/>
            <person name="Gavelis G."/>
            <person name="Widhalm J.R."/>
            <person name="Wisecaver J.H."/>
        </authorList>
    </citation>
    <scope>NUCLEOTIDE SEQUENCE</scope>
    <source>
        <strain evidence="2">ECLA1</strain>
    </source>
</reference>
<dbReference type="EMBL" id="JAWDGP010004969">
    <property type="protein sequence ID" value="KAK3760645.1"/>
    <property type="molecule type" value="Genomic_DNA"/>
</dbReference>
<evidence type="ECO:0000313" key="2">
    <source>
        <dbReference type="EMBL" id="KAK3760645.1"/>
    </source>
</evidence>
<accession>A0AAE0Z136</accession>
<proteinExistence type="predicted"/>
<protein>
    <submittedName>
        <fullName evidence="2">Uncharacterized protein</fullName>
    </submittedName>
</protein>
<dbReference type="Proteomes" id="UP001283361">
    <property type="component" value="Unassembled WGS sequence"/>
</dbReference>
<feature type="region of interest" description="Disordered" evidence="1">
    <location>
        <begin position="26"/>
        <end position="51"/>
    </location>
</feature>
<name>A0AAE0Z136_9GAST</name>
<dbReference type="AlphaFoldDB" id="A0AAE0Z136"/>
<evidence type="ECO:0000256" key="1">
    <source>
        <dbReference type="SAM" id="MobiDB-lite"/>
    </source>
</evidence>
<gene>
    <name evidence="2" type="ORF">RRG08_058643</name>
</gene>